<accession>A0ABZ1LJV8</accession>
<dbReference type="InterPro" id="IPR009430">
    <property type="entry name" value="GvpL/GvpF"/>
</dbReference>
<comment type="subcellular location">
    <subcellularLocation>
        <location evidence="2">Gas vesicle</location>
    </subcellularLocation>
</comment>
<dbReference type="PANTHER" id="PTHR36852:SF1">
    <property type="entry name" value="PROTEIN GVPL 2"/>
    <property type="match status" value="1"/>
</dbReference>
<evidence type="ECO:0000256" key="2">
    <source>
        <dbReference type="ARBA" id="ARBA00035108"/>
    </source>
</evidence>
<dbReference type="Proteomes" id="UP001622594">
    <property type="component" value="Chromosome"/>
</dbReference>
<dbReference type="PANTHER" id="PTHR36852">
    <property type="entry name" value="PROTEIN GVPL 2"/>
    <property type="match status" value="1"/>
</dbReference>
<proteinExistence type="inferred from homology"/>
<keyword evidence="6" id="KW-1185">Reference proteome</keyword>
<evidence type="ECO:0000256" key="4">
    <source>
        <dbReference type="SAM" id="MobiDB-lite"/>
    </source>
</evidence>
<evidence type="ECO:0000256" key="1">
    <source>
        <dbReference type="ARBA" id="ARBA00022987"/>
    </source>
</evidence>
<organism evidence="5 6">
    <name type="scientific">Streptomyces zaomyceticus</name>
    <dbReference type="NCBI Taxonomy" id="68286"/>
    <lineage>
        <taxon>Bacteria</taxon>
        <taxon>Bacillati</taxon>
        <taxon>Actinomycetota</taxon>
        <taxon>Actinomycetes</taxon>
        <taxon>Kitasatosporales</taxon>
        <taxon>Streptomycetaceae</taxon>
        <taxon>Streptomyces</taxon>
    </lineage>
</organism>
<feature type="region of interest" description="Disordered" evidence="4">
    <location>
        <begin position="39"/>
        <end position="61"/>
    </location>
</feature>
<feature type="region of interest" description="Disordered" evidence="4">
    <location>
        <begin position="283"/>
        <end position="303"/>
    </location>
</feature>
<comment type="similarity">
    <text evidence="3">Belongs to the gas vesicle GvpF/GvpL family.</text>
</comment>
<evidence type="ECO:0000256" key="3">
    <source>
        <dbReference type="ARBA" id="ARBA00035643"/>
    </source>
</evidence>
<protein>
    <submittedName>
        <fullName evidence="5">GvpL/GvpF family gas vesicle protein</fullName>
    </submittedName>
</protein>
<reference evidence="5 6" key="1">
    <citation type="submission" date="2022-10" db="EMBL/GenBank/DDBJ databases">
        <title>The complete genomes of actinobacterial strains from the NBC collection.</title>
        <authorList>
            <person name="Joergensen T.S."/>
            <person name="Alvarez Arevalo M."/>
            <person name="Sterndorff E.B."/>
            <person name="Faurdal D."/>
            <person name="Vuksanovic O."/>
            <person name="Mourched A.-S."/>
            <person name="Charusanti P."/>
            <person name="Shaw S."/>
            <person name="Blin K."/>
            <person name="Weber T."/>
        </authorList>
    </citation>
    <scope>NUCLEOTIDE SEQUENCE [LARGE SCALE GENOMIC DNA]</scope>
    <source>
        <strain evidence="5 6">NBC_00123</strain>
    </source>
</reference>
<evidence type="ECO:0000313" key="6">
    <source>
        <dbReference type="Proteomes" id="UP001622594"/>
    </source>
</evidence>
<keyword evidence="1" id="KW-0304">Gas vesicle</keyword>
<gene>
    <name evidence="5" type="ORF">OG814_38760</name>
</gene>
<name>A0ABZ1LJV8_9ACTN</name>
<dbReference type="Pfam" id="PF06386">
    <property type="entry name" value="GvpL_GvpF"/>
    <property type="match status" value="1"/>
</dbReference>
<feature type="region of interest" description="Disordered" evidence="4">
    <location>
        <begin position="164"/>
        <end position="185"/>
    </location>
</feature>
<evidence type="ECO:0000313" key="5">
    <source>
        <dbReference type="EMBL" id="WTR74803.1"/>
    </source>
</evidence>
<sequence>MTGAENLTYVYAVVPDTGRVRTAVEGVRGVSGAAVTLLGEDAPPEGEDAPPAGEEVPLEGEDPASPVVFVISRVASHEFDERTLKARFEDLEWLEDIARAHHEVVQVISRQDTVLPLRLATLYQDDERAREALAAQRQVFAERIALLRDRSEWGVKLYINAPVPPKDSGADGAGSTGSTGTLSPGKAYLQRRRAQHSVREDHYRNAQEAAQRIDALVARFRTYRVRHPAQHGALAGPEENVLNDAYLVPDDRIESFRAALAAVAADLDGVRVEVTGPWAPYSFAMPPQPEPAQGNAARDGPVR</sequence>
<dbReference type="EMBL" id="CP108188">
    <property type="protein sequence ID" value="WTR74803.1"/>
    <property type="molecule type" value="Genomic_DNA"/>
</dbReference>
<dbReference type="RefSeq" id="WP_406336895.1">
    <property type="nucleotide sequence ID" value="NZ_CP108188.1"/>
</dbReference>